<dbReference type="SUPFAM" id="SSF48452">
    <property type="entry name" value="TPR-like"/>
    <property type="match status" value="1"/>
</dbReference>
<feature type="region of interest" description="Disordered" evidence="3">
    <location>
        <begin position="502"/>
        <end position="534"/>
    </location>
</feature>
<comment type="caution">
    <text evidence="4">The sequence shown here is derived from an EMBL/GenBank/DDBJ whole genome shotgun (WGS) entry which is preliminary data.</text>
</comment>
<evidence type="ECO:0000313" key="5">
    <source>
        <dbReference type="Proteomes" id="UP001420932"/>
    </source>
</evidence>
<dbReference type="FunFam" id="1.25.40.10:FF:000242">
    <property type="entry name" value="Pentatricopeptide repeat-containing protein"/>
    <property type="match status" value="1"/>
</dbReference>
<feature type="repeat" description="PPR" evidence="2">
    <location>
        <begin position="132"/>
        <end position="166"/>
    </location>
</feature>
<dbReference type="FunFam" id="1.25.40.10:FF:000427">
    <property type="entry name" value="Pentatricopeptide repeat-containing protein chloroplastic"/>
    <property type="match status" value="1"/>
</dbReference>
<feature type="repeat" description="PPR" evidence="2">
    <location>
        <begin position="234"/>
        <end position="268"/>
    </location>
</feature>
<organism evidence="4 5">
    <name type="scientific">Stephania yunnanensis</name>
    <dbReference type="NCBI Taxonomy" id="152371"/>
    <lineage>
        <taxon>Eukaryota</taxon>
        <taxon>Viridiplantae</taxon>
        <taxon>Streptophyta</taxon>
        <taxon>Embryophyta</taxon>
        <taxon>Tracheophyta</taxon>
        <taxon>Spermatophyta</taxon>
        <taxon>Magnoliopsida</taxon>
        <taxon>Ranunculales</taxon>
        <taxon>Menispermaceae</taxon>
        <taxon>Menispermoideae</taxon>
        <taxon>Cissampelideae</taxon>
        <taxon>Stephania</taxon>
    </lineage>
</organism>
<dbReference type="Gene3D" id="1.25.40.10">
    <property type="entry name" value="Tetratricopeptide repeat domain"/>
    <property type="match status" value="4"/>
</dbReference>
<keyword evidence="1" id="KW-0677">Repeat</keyword>
<dbReference type="Pfam" id="PF01535">
    <property type="entry name" value="PPR"/>
    <property type="match status" value="1"/>
</dbReference>
<dbReference type="PANTHER" id="PTHR47926">
    <property type="entry name" value="PENTATRICOPEPTIDE REPEAT-CONTAINING PROTEIN"/>
    <property type="match status" value="1"/>
</dbReference>
<gene>
    <name evidence="4" type="ORF">Syun_006605</name>
</gene>
<dbReference type="InterPro" id="IPR046848">
    <property type="entry name" value="E_motif"/>
</dbReference>
<sequence>MLKHYAHIPNPLFANIIPLPTKTKLALTPIALLLLHFSSFTCNPNTKPPNPNPPNPKEIITSRDQSLLSLFKQCSSITNLMQIHAQIIQTGLDQDLLIMGKVVTFCATVSSNDITKSMDYAVSIFEQIKTPDGFVWNTMIRGFGQSREPEKGIIFYKRMVDREVLVDNFTFSFLLKICGQLRDVKLGKQLHCFILKSGLDSHVFVRNTLIHMYGSVFKDMGVAHNLFEEMPGPDVVGWNTCIDCCVQCSKWEEALEMFLRMLRKGVEPDDITLVIVLSACAELGALHFGRWIHSCFISASTNLQCIVQVCNSLIDMYAKCGEIHEARSIFEKMRKKNIVSWNSMILGLANHGYADDALGLFSDMVEMKLETPNDVTFLGVLCACSHRGLVDEGRKYFNAMCADYYIQPSIKHYGCMVDLLGRAGLVEGAYDLIRGMPMEGNAIVWRTLLGACRVHGHLELGRLVRKRLMELEPEHSGDYVLIASMYAHEGRWNDMLSEREAMKEKRVQKPEPGNSSSLTDNNPTRTMWLESPMS</sequence>
<feature type="compositionally biased region" description="Polar residues" evidence="3">
    <location>
        <begin position="513"/>
        <end position="525"/>
    </location>
</feature>
<dbReference type="InterPro" id="IPR011990">
    <property type="entry name" value="TPR-like_helical_dom_sf"/>
</dbReference>
<dbReference type="InterPro" id="IPR002885">
    <property type="entry name" value="PPR_rpt"/>
</dbReference>
<accession>A0AAP0KYK6</accession>
<dbReference type="Pfam" id="PF20431">
    <property type="entry name" value="E_motif"/>
    <property type="match status" value="1"/>
</dbReference>
<dbReference type="NCBIfam" id="TIGR00756">
    <property type="entry name" value="PPR"/>
    <property type="match status" value="4"/>
</dbReference>
<dbReference type="Pfam" id="PF13041">
    <property type="entry name" value="PPR_2"/>
    <property type="match status" value="3"/>
</dbReference>
<dbReference type="GO" id="GO:0009451">
    <property type="term" value="P:RNA modification"/>
    <property type="evidence" value="ECO:0007669"/>
    <property type="project" value="InterPro"/>
</dbReference>
<name>A0AAP0KYK6_9MAGN</name>
<evidence type="ECO:0000256" key="1">
    <source>
        <dbReference type="ARBA" id="ARBA00022737"/>
    </source>
</evidence>
<protein>
    <recommendedName>
        <fullName evidence="6">Pentatricopeptide repeat-containing protein</fullName>
    </recommendedName>
</protein>
<feature type="repeat" description="PPR" evidence="2">
    <location>
        <begin position="306"/>
        <end position="340"/>
    </location>
</feature>
<dbReference type="PROSITE" id="PS51375">
    <property type="entry name" value="PPR"/>
    <property type="match status" value="3"/>
</dbReference>
<evidence type="ECO:0000256" key="3">
    <source>
        <dbReference type="SAM" id="MobiDB-lite"/>
    </source>
</evidence>
<evidence type="ECO:0000256" key="2">
    <source>
        <dbReference type="PROSITE-ProRule" id="PRU00708"/>
    </source>
</evidence>
<evidence type="ECO:0000313" key="4">
    <source>
        <dbReference type="EMBL" id="KAK9160264.1"/>
    </source>
</evidence>
<dbReference type="AlphaFoldDB" id="A0AAP0KYK6"/>
<dbReference type="Proteomes" id="UP001420932">
    <property type="component" value="Unassembled WGS sequence"/>
</dbReference>
<dbReference type="PANTHER" id="PTHR47926:SF391">
    <property type="entry name" value="TETRATRICOPEPTIDE-LIKE HELICAL DOMAIN SUPERFAMILY"/>
    <property type="match status" value="1"/>
</dbReference>
<dbReference type="EMBL" id="JBBNAF010000003">
    <property type="protein sequence ID" value="KAK9160264.1"/>
    <property type="molecule type" value="Genomic_DNA"/>
</dbReference>
<dbReference type="InterPro" id="IPR046960">
    <property type="entry name" value="PPR_At4g14850-like_plant"/>
</dbReference>
<keyword evidence="5" id="KW-1185">Reference proteome</keyword>
<dbReference type="GO" id="GO:0003723">
    <property type="term" value="F:RNA binding"/>
    <property type="evidence" value="ECO:0007669"/>
    <property type="project" value="InterPro"/>
</dbReference>
<reference evidence="4 5" key="1">
    <citation type="submission" date="2024-01" db="EMBL/GenBank/DDBJ databases">
        <title>Genome assemblies of Stephania.</title>
        <authorList>
            <person name="Yang L."/>
        </authorList>
    </citation>
    <scope>NUCLEOTIDE SEQUENCE [LARGE SCALE GENOMIC DNA]</scope>
    <source>
        <strain evidence="4">YNDBR</strain>
        <tissue evidence="4">Leaf</tissue>
    </source>
</reference>
<evidence type="ECO:0008006" key="6">
    <source>
        <dbReference type="Google" id="ProtNLM"/>
    </source>
</evidence>
<proteinExistence type="predicted"/>